<dbReference type="InterPro" id="IPR053006">
    <property type="entry name" value="Meiosis_regulatory"/>
</dbReference>
<feature type="region of interest" description="Disordered" evidence="1">
    <location>
        <begin position="192"/>
        <end position="237"/>
    </location>
</feature>
<evidence type="ECO:0000256" key="1">
    <source>
        <dbReference type="SAM" id="MobiDB-lite"/>
    </source>
</evidence>
<dbReference type="EMBL" id="CP051141">
    <property type="protein sequence ID" value="QIW99444.1"/>
    <property type="molecule type" value="Genomic_DNA"/>
</dbReference>
<evidence type="ECO:0000313" key="4">
    <source>
        <dbReference type="Proteomes" id="UP000503462"/>
    </source>
</evidence>
<dbReference type="PANTHER" id="PTHR28094">
    <property type="entry name" value="MEIOTICALLY UP-REGULATED GENE 113 PROTEIN"/>
    <property type="match status" value="1"/>
</dbReference>
<dbReference type="SMART" id="SM00974">
    <property type="entry name" value="T5orf172"/>
    <property type="match status" value="1"/>
</dbReference>
<evidence type="ECO:0000313" key="3">
    <source>
        <dbReference type="EMBL" id="QIW99444.1"/>
    </source>
</evidence>
<dbReference type="OrthoDB" id="2417614at2759"/>
<sequence>MPANHFLNTPEALLGRSDSKNPATTCRGITGSGRPCRRALAVGKNGLTNAESVGGVITVLKQNTKIADAQYYCWQHKDQAERGGSTPPTTSDQVRRQTKILELKNRSSIDTLVQRLGISDQENRGNTRQSRQSYVSSASSVAAQANTPSRPHGTGRPPRKAPGFWASLCCMSADSDGTLEVVRRRRRLEQSSYDLNGTSTRPAQATSQHVANKPSRSSPSGQGDRSPLSLIPPDTSPQIASNLLAETSKPFSVHDEEGYIYIFWLTPSDRQGPGDSTARALLTPQRSTLGSPRRVSDVMTEYSYSAEDDLARKGTKTILLKIGRANNVTRRMNEWERQCGHRLNLVRWYPYTSAVGAPSPLPSPRKSEQPLYPDLGQHSRPSAARRTSSNVRKVPNVKRVERLIHLELAEQQAKQLCEACGREHREWFKVEANEQGIRRVDTIVRRWVDWSERVSPGV</sequence>
<feature type="region of interest" description="Disordered" evidence="1">
    <location>
        <begin position="115"/>
        <end position="160"/>
    </location>
</feature>
<dbReference type="Pfam" id="PF10544">
    <property type="entry name" value="T5orf172"/>
    <property type="match status" value="1"/>
</dbReference>
<feature type="domain" description="Bacteriophage T5 Orf172 DNA-binding" evidence="2">
    <location>
        <begin position="314"/>
        <end position="440"/>
    </location>
</feature>
<dbReference type="AlphaFoldDB" id="A0A6H0XXR0"/>
<dbReference type="PANTHER" id="PTHR28094:SF2">
    <property type="entry name" value="BACTERIOPHAGE T5 ORF172 DNA-BINDING DOMAIN-CONTAINING PROTEIN"/>
    <property type="match status" value="1"/>
</dbReference>
<accession>A0A6H0XXR0</accession>
<feature type="region of interest" description="Disordered" evidence="1">
    <location>
        <begin position="1"/>
        <end position="20"/>
    </location>
</feature>
<reference evidence="3 4" key="1">
    <citation type="journal article" date="2016" name="Sci. Rep.">
        <title>Peltaster fructicola genome reveals evolution from an invasive phytopathogen to an ectophytic parasite.</title>
        <authorList>
            <person name="Xu C."/>
            <person name="Chen H."/>
            <person name="Gleason M.L."/>
            <person name="Xu J.R."/>
            <person name="Liu H."/>
            <person name="Zhang R."/>
            <person name="Sun G."/>
        </authorList>
    </citation>
    <scope>NUCLEOTIDE SEQUENCE [LARGE SCALE GENOMIC DNA]</scope>
    <source>
        <strain evidence="3 4">LNHT1506</strain>
    </source>
</reference>
<keyword evidence="4" id="KW-1185">Reference proteome</keyword>
<evidence type="ECO:0000259" key="2">
    <source>
        <dbReference type="SMART" id="SM00974"/>
    </source>
</evidence>
<protein>
    <recommendedName>
        <fullName evidence="2">Bacteriophage T5 Orf172 DNA-binding domain-containing protein</fullName>
    </recommendedName>
</protein>
<gene>
    <name evidence="3" type="ORF">AMS68_004962</name>
</gene>
<feature type="compositionally biased region" description="Polar residues" evidence="1">
    <location>
        <begin position="192"/>
        <end position="223"/>
    </location>
</feature>
<proteinExistence type="predicted"/>
<organism evidence="3 4">
    <name type="scientific">Peltaster fructicola</name>
    <dbReference type="NCBI Taxonomy" id="286661"/>
    <lineage>
        <taxon>Eukaryota</taxon>
        <taxon>Fungi</taxon>
        <taxon>Dikarya</taxon>
        <taxon>Ascomycota</taxon>
        <taxon>Pezizomycotina</taxon>
        <taxon>Dothideomycetes</taxon>
        <taxon>Dothideomycetes incertae sedis</taxon>
        <taxon>Peltaster</taxon>
    </lineage>
</organism>
<dbReference type="Proteomes" id="UP000503462">
    <property type="component" value="Chromosome 3"/>
</dbReference>
<feature type="region of interest" description="Disordered" evidence="1">
    <location>
        <begin position="357"/>
        <end position="391"/>
    </location>
</feature>
<feature type="compositionally biased region" description="Low complexity" evidence="1">
    <location>
        <begin position="128"/>
        <end position="145"/>
    </location>
</feature>
<dbReference type="InterPro" id="IPR018306">
    <property type="entry name" value="Phage_T5_Orf172_DNA-bd"/>
</dbReference>
<name>A0A6H0XXR0_9PEZI</name>